<protein>
    <submittedName>
        <fullName evidence="1">Uncharacterized protein</fullName>
    </submittedName>
</protein>
<evidence type="ECO:0000313" key="2">
    <source>
        <dbReference type="Proteomes" id="UP001177260"/>
    </source>
</evidence>
<sequence length="433" mass="47846">MDHLVDLAIRKRLSGFGKSGRSIADDEPFFVADLGQVARQHRRWKSALPNVQPFYAVKCNTDPTLLKLLSELGTGFDCASIEELRGVLSLGVDPSRIVFANPCKTASSLVFARRVGVMHTTFDNLDELDTIKTYHPDAHLVLRIYASDDDALINFGEKFGASIESTCSLLLRAKELNLNVTGISFHVGSGAINASAFTQAIKNAKAVFYQAANLGFQMTLLDIGGGFQDSNFERIASSVHQTLCEEIPSHIRIIAEPGRYYARSAYTLACKVISRRRQIGDPRKTGPDMLYQNDGVYGCFMNVIVEKEIMCPILVTPYAHSHGENAKRQQGEHRYSIWGPTCDSTDYVVRDAALESEVKVGDWLKYKNMGAYTTSTATQFNGFSSDRAVVYIDSESENGAMKTGIPWDLYVCQQTEIAKVTAPLKQGLYQASC</sequence>
<reference evidence="1 2" key="1">
    <citation type="journal article" date="2023" name="ACS Omega">
        <title>Identification of the Neoaspergillic Acid Biosynthesis Gene Cluster by Establishing an In Vitro CRISPR-Ribonucleoprotein Genetic System in Aspergillus melleus.</title>
        <authorList>
            <person name="Yuan B."/>
            <person name="Grau M.F."/>
            <person name="Murata R.M."/>
            <person name="Torok T."/>
            <person name="Venkateswaran K."/>
            <person name="Stajich J.E."/>
            <person name="Wang C.C.C."/>
        </authorList>
    </citation>
    <scope>NUCLEOTIDE SEQUENCE [LARGE SCALE GENOMIC DNA]</scope>
    <source>
        <strain evidence="1 2">IMV 1140</strain>
    </source>
</reference>
<name>A0ACC3BFY5_9EURO</name>
<dbReference type="EMBL" id="JAOPJF010000003">
    <property type="protein sequence ID" value="KAK1149732.1"/>
    <property type="molecule type" value="Genomic_DNA"/>
</dbReference>
<organism evidence="1 2">
    <name type="scientific">Aspergillus melleus</name>
    <dbReference type="NCBI Taxonomy" id="138277"/>
    <lineage>
        <taxon>Eukaryota</taxon>
        <taxon>Fungi</taxon>
        <taxon>Dikarya</taxon>
        <taxon>Ascomycota</taxon>
        <taxon>Pezizomycotina</taxon>
        <taxon>Eurotiomycetes</taxon>
        <taxon>Eurotiomycetidae</taxon>
        <taxon>Eurotiales</taxon>
        <taxon>Aspergillaceae</taxon>
        <taxon>Aspergillus</taxon>
        <taxon>Aspergillus subgen. Circumdati</taxon>
    </lineage>
</organism>
<comment type="caution">
    <text evidence="1">The sequence shown here is derived from an EMBL/GenBank/DDBJ whole genome shotgun (WGS) entry which is preliminary data.</text>
</comment>
<evidence type="ECO:0000313" key="1">
    <source>
        <dbReference type="EMBL" id="KAK1149732.1"/>
    </source>
</evidence>
<accession>A0ACC3BFY5</accession>
<dbReference type="Proteomes" id="UP001177260">
    <property type="component" value="Unassembled WGS sequence"/>
</dbReference>
<proteinExistence type="predicted"/>
<keyword evidence="2" id="KW-1185">Reference proteome</keyword>
<gene>
    <name evidence="1" type="ORF">N8T08_005286</name>
</gene>